<feature type="domain" description="Galactosyltransferase C-terminal" evidence="3">
    <location>
        <begin position="163"/>
        <end position="218"/>
    </location>
</feature>
<dbReference type="SUPFAM" id="SSF53448">
    <property type="entry name" value="Nucleotide-diphospho-sugar transferases"/>
    <property type="match status" value="1"/>
</dbReference>
<dbReference type="Pfam" id="PF02709">
    <property type="entry name" value="Glyco_transf_7C"/>
    <property type="match status" value="1"/>
</dbReference>
<dbReference type="InterPro" id="IPR001173">
    <property type="entry name" value="Glyco_trans_2-like"/>
</dbReference>
<dbReference type="EMBL" id="UINC01034454">
    <property type="protein sequence ID" value="SVB25310.1"/>
    <property type="molecule type" value="Genomic_DNA"/>
</dbReference>
<organism evidence="4">
    <name type="scientific">marine metagenome</name>
    <dbReference type="NCBI Taxonomy" id="408172"/>
    <lineage>
        <taxon>unclassified sequences</taxon>
        <taxon>metagenomes</taxon>
        <taxon>ecological metagenomes</taxon>
    </lineage>
</organism>
<name>A0A382CGZ2_9ZZZZ</name>
<evidence type="ECO:0000259" key="2">
    <source>
        <dbReference type="Pfam" id="PF00535"/>
    </source>
</evidence>
<dbReference type="Pfam" id="PF00535">
    <property type="entry name" value="Glycos_transf_2"/>
    <property type="match status" value="1"/>
</dbReference>
<reference evidence="4" key="1">
    <citation type="submission" date="2018-05" db="EMBL/GenBank/DDBJ databases">
        <authorList>
            <person name="Lanie J.A."/>
            <person name="Ng W.-L."/>
            <person name="Kazmierczak K.M."/>
            <person name="Andrzejewski T.M."/>
            <person name="Davidsen T.M."/>
            <person name="Wayne K.J."/>
            <person name="Tettelin H."/>
            <person name="Glass J.I."/>
            <person name="Rusch D."/>
            <person name="Podicherti R."/>
            <person name="Tsui H.-C.T."/>
            <person name="Winkler M.E."/>
        </authorList>
    </citation>
    <scope>NUCLEOTIDE SEQUENCE</scope>
</reference>
<feature type="domain" description="Glycosyltransferase 2-like" evidence="2">
    <location>
        <begin position="4"/>
        <end position="156"/>
    </location>
</feature>
<accession>A0A382CGZ2</accession>
<gene>
    <name evidence="4" type="ORF">METZ01_LOCUS178164</name>
</gene>
<proteinExistence type="predicted"/>
<evidence type="ECO:0000256" key="1">
    <source>
        <dbReference type="ARBA" id="ARBA00022679"/>
    </source>
</evidence>
<dbReference type="AlphaFoldDB" id="A0A382CGZ2"/>
<dbReference type="PANTHER" id="PTHR43685:SF3">
    <property type="entry name" value="SLR2126 PROTEIN"/>
    <property type="match status" value="1"/>
</dbReference>
<keyword evidence="1" id="KW-0808">Transferase</keyword>
<dbReference type="InterPro" id="IPR029044">
    <property type="entry name" value="Nucleotide-diphossugar_trans"/>
</dbReference>
<dbReference type="GO" id="GO:0016740">
    <property type="term" value="F:transferase activity"/>
    <property type="evidence" value="ECO:0007669"/>
    <property type="project" value="UniProtKB-KW"/>
</dbReference>
<evidence type="ECO:0000313" key="4">
    <source>
        <dbReference type="EMBL" id="SVB25310.1"/>
    </source>
</evidence>
<dbReference type="Gene3D" id="3.90.550.10">
    <property type="entry name" value="Spore Coat Polysaccharide Biosynthesis Protein SpsA, Chain A"/>
    <property type="match status" value="1"/>
</dbReference>
<dbReference type="InterPro" id="IPR027791">
    <property type="entry name" value="Galactosyl_T_C"/>
</dbReference>
<protein>
    <recommendedName>
        <fullName evidence="5">Glycosyltransferase 2-like domain-containing protein</fullName>
    </recommendedName>
</protein>
<sequence length="261" mass="29969">MRVSVIITTYNRPDALLLVLQSIESQTKLPEEVIIADDGSDDNTEKLITNYQESSSLNIIHSWQEDKGFRAAKSRNKAIAISNFEYIVLVDGDMILHPKFIQDHLDNAEPGYFIQGTRVLLTQKRTQQALNNSTGNFSFLSRGIRNRKNAIHSNYFSKLLSKKKNYIKGIKTCNMSFYKEDCLNINGFNNDFEGWGREDSEFAVRLLNSGINRKNVRFNMIQFHLWHKEATRDSLGQNDATLHSAIDNHVNWCDNGISKYL</sequence>
<dbReference type="CDD" id="cd06420">
    <property type="entry name" value="GT2_Chondriotin_Pol_N"/>
    <property type="match status" value="1"/>
</dbReference>
<dbReference type="InterPro" id="IPR050834">
    <property type="entry name" value="Glycosyltransf_2"/>
</dbReference>
<evidence type="ECO:0008006" key="5">
    <source>
        <dbReference type="Google" id="ProtNLM"/>
    </source>
</evidence>
<evidence type="ECO:0000259" key="3">
    <source>
        <dbReference type="Pfam" id="PF02709"/>
    </source>
</evidence>
<dbReference type="PANTHER" id="PTHR43685">
    <property type="entry name" value="GLYCOSYLTRANSFERASE"/>
    <property type="match status" value="1"/>
</dbReference>